<evidence type="ECO:0000256" key="1">
    <source>
        <dbReference type="ARBA" id="ARBA00004613"/>
    </source>
</evidence>
<evidence type="ECO:0000256" key="4">
    <source>
        <dbReference type="RuleBase" id="RU004262"/>
    </source>
</evidence>
<dbReference type="CDD" id="cd00707">
    <property type="entry name" value="Pancreat_lipase_like"/>
    <property type="match status" value="1"/>
</dbReference>
<dbReference type="SUPFAM" id="SSF53474">
    <property type="entry name" value="alpha/beta-Hydrolases"/>
    <property type="match status" value="1"/>
</dbReference>
<dbReference type="PANTHER" id="PTHR11610">
    <property type="entry name" value="LIPASE"/>
    <property type="match status" value="1"/>
</dbReference>
<reference evidence="6 7" key="1">
    <citation type="submission" date="2023-11" db="EMBL/GenBank/DDBJ databases">
        <authorList>
            <person name="Hedman E."/>
            <person name="Englund M."/>
            <person name="Stromberg M."/>
            <person name="Nyberg Akerstrom W."/>
            <person name="Nylinder S."/>
            <person name="Jareborg N."/>
            <person name="Kallberg Y."/>
            <person name="Kronander E."/>
        </authorList>
    </citation>
    <scope>NUCLEOTIDE SEQUENCE [LARGE SCALE GENOMIC DNA]</scope>
</reference>
<accession>A0AAV1KCZ2</accession>
<dbReference type="EMBL" id="CAVLGL010000024">
    <property type="protein sequence ID" value="CAK1580963.1"/>
    <property type="molecule type" value="Genomic_DNA"/>
</dbReference>
<dbReference type="InterPro" id="IPR000734">
    <property type="entry name" value="TAG_lipase"/>
</dbReference>
<dbReference type="Pfam" id="PF00151">
    <property type="entry name" value="Lipase"/>
    <property type="match status" value="1"/>
</dbReference>
<protein>
    <recommendedName>
        <fullName evidence="5">Lipase domain-containing protein</fullName>
    </recommendedName>
</protein>
<dbReference type="GO" id="GO:0016298">
    <property type="term" value="F:lipase activity"/>
    <property type="evidence" value="ECO:0007669"/>
    <property type="project" value="InterPro"/>
</dbReference>
<dbReference type="Proteomes" id="UP001314205">
    <property type="component" value="Unassembled WGS sequence"/>
</dbReference>
<dbReference type="GO" id="GO:0016042">
    <property type="term" value="P:lipid catabolic process"/>
    <property type="evidence" value="ECO:0007669"/>
    <property type="project" value="TreeGrafter"/>
</dbReference>
<gene>
    <name evidence="6" type="ORF">PARMNEM_LOCUS2691</name>
</gene>
<dbReference type="AlphaFoldDB" id="A0AAV1KCZ2"/>
<dbReference type="PRINTS" id="PR00821">
    <property type="entry name" value="TAGLIPASE"/>
</dbReference>
<keyword evidence="3" id="KW-0964">Secreted</keyword>
<comment type="caution">
    <text evidence="6">The sequence shown here is derived from an EMBL/GenBank/DDBJ whole genome shotgun (WGS) entry which is preliminary data.</text>
</comment>
<dbReference type="InterPro" id="IPR033906">
    <property type="entry name" value="Lipase_N"/>
</dbReference>
<evidence type="ECO:0000313" key="6">
    <source>
        <dbReference type="EMBL" id="CAK1580963.1"/>
    </source>
</evidence>
<proteinExistence type="inferred from homology"/>
<dbReference type="GO" id="GO:0005615">
    <property type="term" value="C:extracellular space"/>
    <property type="evidence" value="ECO:0007669"/>
    <property type="project" value="TreeGrafter"/>
</dbReference>
<dbReference type="PANTHER" id="PTHR11610:SF173">
    <property type="entry name" value="LIPASE DOMAIN-CONTAINING PROTEIN-RELATED"/>
    <property type="match status" value="1"/>
</dbReference>
<keyword evidence="7" id="KW-1185">Reference proteome</keyword>
<name>A0AAV1KCZ2_9NEOP</name>
<evidence type="ECO:0000313" key="7">
    <source>
        <dbReference type="Proteomes" id="UP001314205"/>
    </source>
</evidence>
<comment type="similarity">
    <text evidence="2 4">Belongs to the AB hydrolase superfamily. Lipase family.</text>
</comment>
<dbReference type="GO" id="GO:0017171">
    <property type="term" value="F:serine hydrolase activity"/>
    <property type="evidence" value="ECO:0007669"/>
    <property type="project" value="TreeGrafter"/>
</dbReference>
<evidence type="ECO:0000256" key="3">
    <source>
        <dbReference type="ARBA" id="ARBA00022525"/>
    </source>
</evidence>
<evidence type="ECO:0000259" key="5">
    <source>
        <dbReference type="Pfam" id="PF00151"/>
    </source>
</evidence>
<dbReference type="Gene3D" id="3.40.50.1820">
    <property type="entry name" value="alpha/beta hydrolase"/>
    <property type="match status" value="1"/>
</dbReference>
<dbReference type="InterPro" id="IPR013818">
    <property type="entry name" value="Lipase"/>
</dbReference>
<comment type="subcellular location">
    <subcellularLocation>
        <location evidence="1">Secreted</location>
    </subcellularLocation>
</comment>
<sequence length="318" mass="35289">MYAFYFILFTVYVAVAIPANLLSLQRIYENDKLHFNLDESVNANSFKEMDAKDTNRYLLFTRWNPTSSQVLVMGDVDTITSSNFNPNIPTVVVAHGWLGNQNTNMNPVIRNAFLENGDYNVIILDWSRVSMGGYFSAIAEIPKVGQNLGQFLSFLNKVTGVSFDSMHLVGFSLGSHVVGNAGREQNGRIARVTGLDPISPIWYFNKNRLNKNDGIYVEVIHTNGGDSRVNMAIGDADFYPNGGSSQPGCSSTVCNHNRSWELFAATVTYNHLVGRECLSIEEISSNTCQGKLFEMGNGNINKRGSGLYRLETGSIYPF</sequence>
<dbReference type="InterPro" id="IPR029058">
    <property type="entry name" value="AB_hydrolase_fold"/>
</dbReference>
<feature type="domain" description="Lipase" evidence="5">
    <location>
        <begin position="45"/>
        <end position="290"/>
    </location>
</feature>
<organism evidence="6 7">
    <name type="scientific">Parnassius mnemosyne</name>
    <name type="common">clouded apollo</name>
    <dbReference type="NCBI Taxonomy" id="213953"/>
    <lineage>
        <taxon>Eukaryota</taxon>
        <taxon>Metazoa</taxon>
        <taxon>Ecdysozoa</taxon>
        <taxon>Arthropoda</taxon>
        <taxon>Hexapoda</taxon>
        <taxon>Insecta</taxon>
        <taxon>Pterygota</taxon>
        <taxon>Neoptera</taxon>
        <taxon>Endopterygota</taxon>
        <taxon>Lepidoptera</taxon>
        <taxon>Glossata</taxon>
        <taxon>Ditrysia</taxon>
        <taxon>Papilionoidea</taxon>
        <taxon>Papilionidae</taxon>
        <taxon>Parnassiinae</taxon>
        <taxon>Parnassini</taxon>
        <taxon>Parnassius</taxon>
        <taxon>Driopa</taxon>
    </lineage>
</organism>
<evidence type="ECO:0000256" key="2">
    <source>
        <dbReference type="ARBA" id="ARBA00010701"/>
    </source>
</evidence>